<feature type="compositionally biased region" description="Basic residues" evidence="9">
    <location>
        <begin position="261"/>
        <end position="270"/>
    </location>
</feature>
<organism evidence="11 13">
    <name type="scientific">Shewanella fidelis</name>
    <dbReference type="NCBI Taxonomy" id="173509"/>
    <lineage>
        <taxon>Bacteria</taxon>
        <taxon>Pseudomonadati</taxon>
        <taxon>Pseudomonadota</taxon>
        <taxon>Gammaproteobacteria</taxon>
        <taxon>Alteromonadales</taxon>
        <taxon>Shewanellaceae</taxon>
        <taxon>Shewanella</taxon>
    </lineage>
</organism>
<feature type="disulfide bond" evidence="8">
    <location>
        <begin position="219"/>
        <end position="226"/>
    </location>
</feature>
<dbReference type="GO" id="GO:0008237">
    <property type="term" value="F:metallopeptidase activity"/>
    <property type="evidence" value="ECO:0007669"/>
    <property type="project" value="UniProtKB-KW"/>
</dbReference>
<dbReference type="Pfam" id="PF03411">
    <property type="entry name" value="Peptidase_M74"/>
    <property type="match status" value="1"/>
</dbReference>
<feature type="region of interest" description="Disordered" evidence="9">
    <location>
        <begin position="249"/>
        <end position="282"/>
    </location>
</feature>
<keyword evidence="1" id="KW-0645">Protease</keyword>
<dbReference type="Gene3D" id="3.30.1380.10">
    <property type="match status" value="1"/>
</dbReference>
<dbReference type="SUPFAM" id="SSF55166">
    <property type="entry name" value="Hedgehog/DD-peptidase"/>
    <property type="match status" value="1"/>
</dbReference>
<evidence type="ECO:0000256" key="5">
    <source>
        <dbReference type="ARBA" id="ARBA00022801"/>
    </source>
</evidence>
<evidence type="ECO:0000313" key="12">
    <source>
        <dbReference type="EMBL" id="MDW4826511.1"/>
    </source>
</evidence>
<evidence type="ECO:0000313" key="13">
    <source>
        <dbReference type="Proteomes" id="UP001259340"/>
    </source>
</evidence>
<evidence type="ECO:0000256" key="4">
    <source>
        <dbReference type="ARBA" id="ARBA00022764"/>
    </source>
</evidence>
<proteinExistence type="predicted"/>
<keyword evidence="3 10" id="KW-0732">Signal</keyword>
<keyword evidence="2" id="KW-0479">Metal-binding</keyword>
<dbReference type="NCBIfam" id="NF006947">
    <property type="entry name" value="PRK09429.1"/>
    <property type="match status" value="1"/>
</dbReference>
<evidence type="ECO:0000256" key="1">
    <source>
        <dbReference type="ARBA" id="ARBA00022670"/>
    </source>
</evidence>
<dbReference type="GO" id="GO:0006508">
    <property type="term" value="P:proteolysis"/>
    <property type="evidence" value="ECO:0007669"/>
    <property type="project" value="UniProtKB-KW"/>
</dbReference>
<dbReference type="EMBL" id="JAPMLE010000001">
    <property type="protein sequence ID" value="MDR8525267.1"/>
    <property type="molecule type" value="Genomic_DNA"/>
</dbReference>
<dbReference type="AlphaFoldDB" id="A0AAW8NRB7"/>
<evidence type="ECO:0000313" key="11">
    <source>
        <dbReference type="EMBL" id="MDR8525267.1"/>
    </source>
</evidence>
<keyword evidence="5 11" id="KW-0378">Hydrolase</keyword>
<gene>
    <name evidence="11" type="primary">mepA</name>
    <name evidence="11" type="ORF">OS133_16705</name>
    <name evidence="12" type="ORF">OS134_20795</name>
</gene>
<evidence type="ECO:0000256" key="8">
    <source>
        <dbReference type="PIRSR" id="PIRSR018455-2"/>
    </source>
</evidence>
<evidence type="ECO:0000256" key="2">
    <source>
        <dbReference type="ARBA" id="ARBA00022723"/>
    </source>
</evidence>
<evidence type="ECO:0000256" key="9">
    <source>
        <dbReference type="SAM" id="MobiDB-lite"/>
    </source>
</evidence>
<dbReference type="RefSeq" id="WP_310655504.1">
    <property type="nucleotide sequence ID" value="NZ_JAPMLA010000020.1"/>
</dbReference>
<keyword evidence="4" id="KW-0574">Periplasm</keyword>
<evidence type="ECO:0000256" key="6">
    <source>
        <dbReference type="ARBA" id="ARBA00022833"/>
    </source>
</evidence>
<dbReference type="InterPro" id="IPR009045">
    <property type="entry name" value="Zn_M74/Hedgehog-like"/>
</dbReference>
<dbReference type="GO" id="GO:0030288">
    <property type="term" value="C:outer membrane-bounded periplasmic space"/>
    <property type="evidence" value="ECO:0007669"/>
    <property type="project" value="InterPro"/>
</dbReference>
<feature type="disulfide bond" evidence="8">
    <location>
        <begin position="47"/>
        <end position="275"/>
    </location>
</feature>
<keyword evidence="7" id="KW-0482">Metalloprotease</keyword>
<name>A0AAW8NRB7_9GAMM</name>
<reference evidence="11" key="2">
    <citation type="submission" date="2022-11" db="EMBL/GenBank/DDBJ databases">
        <title>Prophages regulate Shewanella fidelis motility and biofilm formation: implications for gut colonization dynamics in Ciona robusta.</title>
        <authorList>
            <person name="Natarajan O."/>
            <person name="Gibboney S.L."/>
            <person name="Young M.N."/>
            <person name="Lim S.J."/>
            <person name="Pluta N."/>
            <person name="Atkinson C.G.F."/>
            <person name="Leigh B.A."/>
            <person name="Liberti A."/>
            <person name="Kees E."/>
            <person name="Breitbart M."/>
            <person name="Gralnick J."/>
            <person name="Dishaw L.J."/>
        </authorList>
    </citation>
    <scope>NUCLEOTIDE SEQUENCE</scope>
    <source>
        <strain evidence="11">3313</strain>
    </source>
</reference>
<sequence>MTYRNLSSLLALVLLQSITWVNANPWEAIDNPYGKQVAAIGGYANGCLQGGQALPHVGDGYQVIRTNRQRYYGHEALTGFVSDFATNVKQQGFNDLLIADMSMPRGGNFTQGHSSHQIGLDVDIWFQQASRPLTKTEREQPQPLKFVDKKKFLLDNKLWTNAQTQMLRIAAEDKRVARIFVSPVIKQHLCNLELTNDAWLNKVRPWWGHTYHMHVRLHCPEGDKLCQNQAPIPAGDGCNELSWWKKQLTGAPVKPPARPTTKPKKKKPKVKPQQCSHILSAK</sequence>
<keyword evidence="14" id="KW-1185">Reference proteome</keyword>
<dbReference type="PIRSF" id="PIRSF018455">
    <property type="entry name" value="MepA"/>
    <property type="match status" value="1"/>
</dbReference>
<dbReference type="Proteomes" id="UP001259340">
    <property type="component" value="Unassembled WGS sequence"/>
</dbReference>
<evidence type="ECO:0000256" key="10">
    <source>
        <dbReference type="SAM" id="SignalP"/>
    </source>
</evidence>
<reference evidence="12 14" key="1">
    <citation type="journal article" date="2022" name="bioRxiv">
        <title>Prophages regulate Shewanella fidelis 3313 motility and biofilm formation: implications for gut colonization dynamics in Ciona robusta.</title>
        <authorList>
            <person name="Natarajan O."/>
            <person name="Gibboney S.L."/>
            <person name="Young M.N."/>
            <person name="Lim S.J."/>
            <person name="Pluta N."/>
            <person name="Atkinson C.G."/>
            <person name="Leigh B.A."/>
            <person name="Liberti A."/>
            <person name="Kees E.D."/>
            <person name="Breitbart M."/>
            <person name="Gralnick J.A."/>
            <person name="Dishaw L.J."/>
        </authorList>
    </citation>
    <scope>NUCLEOTIDE SEQUENCE [LARGE SCALE GENOMIC DNA]</scope>
    <source>
        <strain evidence="12 14">JG4066</strain>
    </source>
</reference>
<dbReference type="EMBL" id="JAPMLD010000018">
    <property type="protein sequence ID" value="MDW4826511.1"/>
    <property type="molecule type" value="Genomic_DNA"/>
</dbReference>
<dbReference type="GO" id="GO:0004252">
    <property type="term" value="F:serine-type endopeptidase activity"/>
    <property type="evidence" value="ECO:0007669"/>
    <property type="project" value="InterPro"/>
</dbReference>
<dbReference type="GO" id="GO:0046872">
    <property type="term" value="F:metal ion binding"/>
    <property type="evidence" value="ECO:0007669"/>
    <property type="project" value="UniProtKB-KW"/>
</dbReference>
<accession>A0AAW8NRB7</accession>
<keyword evidence="8" id="KW-1015">Disulfide bond</keyword>
<evidence type="ECO:0000256" key="3">
    <source>
        <dbReference type="ARBA" id="ARBA00022729"/>
    </source>
</evidence>
<feature type="disulfide bond" evidence="8">
    <location>
        <begin position="190"/>
        <end position="238"/>
    </location>
</feature>
<dbReference type="Proteomes" id="UP001271263">
    <property type="component" value="Unassembled WGS sequence"/>
</dbReference>
<dbReference type="EC" id="3.4.-.-" evidence="11"/>
<feature type="chain" id="PRO_5043869079" evidence="10">
    <location>
        <begin position="24"/>
        <end position="282"/>
    </location>
</feature>
<feature type="compositionally biased region" description="Polar residues" evidence="9">
    <location>
        <begin position="273"/>
        <end position="282"/>
    </location>
</feature>
<keyword evidence="6" id="KW-0862">Zinc</keyword>
<protein>
    <submittedName>
        <fullName evidence="11">Penicillin-insensitive murein endopeptidase</fullName>
        <ecNumber evidence="11">3.4.-.-</ecNumber>
    </submittedName>
</protein>
<evidence type="ECO:0000313" key="14">
    <source>
        <dbReference type="Proteomes" id="UP001271263"/>
    </source>
</evidence>
<feature type="signal peptide" evidence="10">
    <location>
        <begin position="1"/>
        <end position="23"/>
    </location>
</feature>
<evidence type="ECO:0000256" key="7">
    <source>
        <dbReference type="ARBA" id="ARBA00023049"/>
    </source>
</evidence>
<comment type="caution">
    <text evidence="11">The sequence shown here is derived from an EMBL/GenBank/DDBJ whole genome shotgun (WGS) entry which is preliminary data.</text>
</comment>
<dbReference type="InterPro" id="IPR005073">
    <property type="entry name" value="Peptidase_M74"/>
</dbReference>